<dbReference type="EMBL" id="SMFL01000016">
    <property type="protein sequence ID" value="TDE10283.1"/>
    <property type="molecule type" value="Genomic_DNA"/>
</dbReference>
<accession>A0A4R5DIF6</accession>
<evidence type="ECO:0000313" key="1">
    <source>
        <dbReference type="EMBL" id="TDE10283.1"/>
    </source>
</evidence>
<gene>
    <name evidence="1" type="ORF">E0F88_28745</name>
</gene>
<dbReference type="RefSeq" id="WP_131961791.1">
    <property type="nucleotide sequence ID" value="NZ_SMFL01000016.1"/>
</dbReference>
<keyword evidence="2" id="KW-1185">Reference proteome</keyword>
<proteinExistence type="predicted"/>
<protein>
    <recommendedName>
        <fullName evidence="3">3-oxoacyl-ACP synthase</fullName>
    </recommendedName>
</protein>
<comment type="caution">
    <text evidence="1">The sequence shown here is derived from an EMBL/GenBank/DDBJ whole genome shotgun (WGS) entry which is preliminary data.</text>
</comment>
<organism evidence="1 2">
    <name type="scientific">Dyadobacter psychrotolerans</name>
    <dbReference type="NCBI Taxonomy" id="2541721"/>
    <lineage>
        <taxon>Bacteria</taxon>
        <taxon>Pseudomonadati</taxon>
        <taxon>Bacteroidota</taxon>
        <taxon>Cytophagia</taxon>
        <taxon>Cytophagales</taxon>
        <taxon>Spirosomataceae</taxon>
        <taxon>Dyadobacter</taxon>
    </lineage>
</organism>
<dbReference type="OrthoDB" id="1071350at2"/>
<dbReference type="AlphaFoldDB" id="A0A4R5DIF6"/>
<evidence type="ECO:0000313" key="2">
    <source>
        <dbReference type="Proteomes" id="UP000294850"/>
    </source>
</evidence>
<evidence type="ECO:0008006" key="3">
    <source>
        <dbReference type="Google" id="ProtNLM"/>
    </source>
</evidence>
<sequence length="203" mass="23094">MSFITSYCHLTNKSCFVNGQLIAARDTDSQDSWLKQLYKEQEIVYPKFYKMDTLSQTGFILTELLKKANSNIINAYQDDEIALLFANRFSSVDSDVRFKRSYQEQASPSPALFVYTLPNIVLGELAIYNKWYGENMFAVLPKFAADFYINYVEILLSTGSGASLCGWLDIADEKIDAFLFFVEKEGKGNQFNIESLQKLAGLI</sequence>
<dbReference type="Proteomes" id="UP000294850">
    <property type="component" value="Unassembled WGS sequence"/>
</dbReference>
<reference evidence="1 2" key="1">
    <citation type="submission" date="2019-03" db="EMBL/GenBank/DDBJ databases">
        <title>Dyadobacter AR-3-6 sp. nov., isolated from arctic soil.</title>
        <authorList>
            <person name="Chaudhary D.K."/>
        </authorList>
    </citation>
    <scope>NUCLEOTIDE SEQUENCE [LARGE SCALE GENOMIC DNA]</scope>
    <source>
        <strain evidence="1 2">AR-3-6</strain>
    </source>
</reference>
<name>A0A4R5DIF6_9BACT</name>